<organism evidence="2 3">
    <name type="scientific">Novosphingobium marinum</name>
    <dbReference type="NCBI Taxonomy" id="1514948"/>
    <lineage>
        <taxon>Bacteria</taxon>
        <taxon>Pseudomonadati</taxon>
        <taxon>Pseudomonadota</taxon>
        <taxon>Alphaproteobacteria</taxon>
        <taxon>Sphingomonadales</taxon>
        <taxon>Sphingomonadaceae</taxon>
        <taxon>Novosphingobium</taxon>
    </lineage>
</organism>
<dbReference type="Proteomes" id="UP000522081">
    <property type="component" value="Unassembled WGS sequence"/>
</dbReference>
<dbReference type="RefSeq" id="WP_179408162.1">
    <property type="nucleotide sequence ID" value="NZ_BMGF01000005.1"/>
</dbReference>
<dbReference type="AlphaFoldDB" id="A0A7Y9XXC4"/>
<evidence type="ECO:0000313" key="3">
    <source>
        <dbReference type="Proteomes" id="UP000522081"/>
    </source>
</evidence>
<reference evidence="2 3" key="1">
    <citation type="submission" date="2020-07" db="EMBL/GenBank/DDBJ databases">
        <title>Genomic Encyclopedia of Type Strains, Phase IV (KMG-IV): sequencing the most valuable type-strain genomes for metagenomic binning, comparative biology and taxonomic classification.</title>
        <authorList>
            <person name="Goeker M."/>
        </authorList>
    </citation>
    <scope>NUCLEOTIDE SEQUENCE [LARGE SCALE GENOMIC DNA]</scope>
    <source>
        <strain evidence="2 3">DSM 29043</strain>
    </source>
</reference>
<feature type="region of interest" description="Disordered" evidence="1">
    <location>
        <begin position="90"/>
        <end position="110"/>
    </location>
</feature>
<proteinExistence type="predicted"/>
<name>A0A7Y9XXC4_9SPHN</name>
<evidence type="ECO:0000313" key="2">
    <source>
        <dbReference type="EMBL" id="NYH96309.1"/>
    </source>
</evidence>
<gene>
    <name evidence="2" type="ORF">FHS75_002648</name>
</gene>
<dbReference type="EMBL" id="JACBZF010000005">
    <property type="protein sequence ID" value="NYH96309.1"/>
    <property type="molecule type" value="Genomic_DNA"/>
</dbReference>
<evidence type="ECO:0000256" key="1">
    <source>
        <dbReference type="SAM" id="MobiDB-lite"/>
    </source>
</evidence>
<comment type="caution">
    <text evidence="2">The sequence shown here is derived from an EMBL/GenBank/DDBJ whole genome shotgun (WGS) entry which is preliminary data.</text>
</comment>
<accession>A0A7Y9XXC4</accession>
<sequence length="110" mass="11944">MSISIHAADVRIRRDIRGAEAKADEALLAKIKLMESLILARQSDEVDVPHVGQKAMIRLGRSIQTEIDSASDLFRVHDELVKVREVVGIGDEDGSTPAAGLEESDLARVA</sequence>
<keyword evidence="3" id="KW-1185">Reference proteome</keyword>
<protein>
    <submittedName>
        <fullName evidence="2">Uncharacterized protein</fullName>
    </submittedName>
</protein>